<dbReference type="Proteomes" id="UP001597233">
    <property type="component" value="Unassembled WGS sequence"/>
</dbReference>
<proteinExistence type="predicted"/>
<dbReference type="RefSeq" id="WP_347326100.1">
    <property type="nucleotide sequence ID" value="NZ_JBCGUH010000009.1"/>
</dbReference>
<dbReference type="EMBL" id="JBHUEH010000016">
    <property type="protein sequence ID" value="MFD1886779.1"/>
    <property type="molecule type" value="Genomic_DNA"/>
</dbReference>
<comment type="caution">
    <text evidence="1">The sequence shown here is derived from an EMBL/GenBank/DDBJ whole genome shotgun (WGS) entry which is preliminary data.</text>
</comment>
<organism evidence="1 2">
    <name type="scientific">Paenibacillus wenxiniae</name>
    <dbReference type="NCBI Taxonomy" id="1636843"/>
    <lineage>
        <taxon>Bacteria</taxon>
        <taxon>Bacillati</taxon>
        <taxon>Bacillota</taxon>
        <taxon>Bacilli</taxon>
        <taxon>Bacillales</taxon>
        <taxon>Paenibacillaceae</taxon>
        <taxon>Paenibacillus</taxon>
    </lineage>
</organism>
<gene>
    <name evidence="1" type="ORF">ACFSC9_14715</name>
</gene>
<accession>A0ABW4RKF2</accession>
<sequence>MNPSDNNDLEQDIDVRVIRGDKVPCPICGQILIYQQAEDGKHPAIICPNEDYSVLLEVKQNDILEKLGLRKKR</sequence>
<reference evidence="2" key="1">
    <citation type="journal article" date="2019" name="Int. J. Syst. Evol. Microbiol.">
        <title>The Global Catalogue of Microorganisms (GCM) 10K type strain sequencing project: providing services to taxonomists for standard genome sequencing and annotation.</title>
        <authorList>
            <consortium name="The Broad Institute Genomics Platform"/>
            <consortium name="The Broad Institute Genome Sequencing Center for Infectious Disease"/>
            <person name="Wu L."/>
            <person name="Ma J."/>
        </authorList>
    </citation>
    <scope>NUCLEOTIDE SEQUENCE [LARGE SCALE GENOMIC DNA]</scope>
    <source>
        <strain evidence="2">CCUG 54950</strain>
    </source>
</reference>
<name>A0ABW4RKF2_9BACL</name>
<evidence type="ECO:0000313" key="2">
    <source>
        <dbReference type="Proteomes" id="UP001597233"/>
    </source>
</evidence>
<protein>
    <submittedName>
        <fullName evidence="1">Uncharacterized protein</fullName>
    </submittedName>
</protein>
<keyword evidence="2" id="KW-1185">Reference proteome</keyword>
<evidence type="ECO:0000313" key="1">
    <source>
        <dbReference type="EMBL" id="MFD1886779.1"/>
    </source>
</evidence>